<dbReference type="Pfam" id="PF13376">
    <property type="entry name" value="OmdA"/>
    <property type="match status" value="1"/>
</dbReference>
<proteinExistence type="predicted"/>
<organism evidence="1 2">
    <name type="scientific">Alkalilimnicola ehrlichii</name>
    <dbReference type="NCBI Taxonomy" id="351052"/>
    <lineage>
        <taxon>Bacteria</taxon>
        <taxon>Pseudomonadati</taxon>
        <taxon>Pseudomonadota</taxon>
        <taxon>Gammaproteobacteria</taxon>
        <taxon>Chromatiales</taxon>
        <taxon>Ectothiorhodospiraceae</taxon>
        <taxon>Alkalilimnicola</taxon>
    </lineage>
</organism>
<dbReference type="OrthoDB" id="214150at2"/>
<gene>
    <name evidence="1" type="ORF">CAL65_17740</name>
</gene>
<dbReference type="EMBL" id="NFZW01000022">
    <property type="protein sequence ID" value="RFA33214.1"/>
    <property type="molecule type" value="Genomic_DNA"/>
</dbReference>
<keyword evidence="2" id="KW-1185">Reference proteome</keyword>
<protein>
    <recommendedName>
        <fullName evidence="3">YdeI/OmpD-associated family protein</fullName>
    </recommendedName>
</protein>
<comment type="caution">
    <text evidence="1">The sequence shown here is derived from an EMBL/GenBank/DDBJ whole genome shotgun (WGS) entry which is preliminary data.</text>
</comment>
<evidence type="ECO:0000313" key="1">
    <source>
        <dbReference type="EMBL" id="RFA33214.1"/>
    </source>
</evidence>
<name>A0A3E0WJT4_9GAMM</name>
<dbReference type="Proteomes" id="UP000256763">
    <property type="component" value="Unassembled WGS sequence"/>
</dbReference>
<evidence type="ECO:0008006" key="3">
    <source>
        <dbReference type="Google" id="ProtNLM"/>
    </source>
</evidence>
<accession>A0A3E0WJT4</accession>
<dbReference type="AlphaFoldDB" id="A0A3E0WJT4"/>
<reference evidence="2" key="1">
    <citation type="submission" date="2017-05" db="EMBL/GenBank/DDBJ databases">
        <authorList>
            <person name="Sharma S."/>
            <person name="Sidhu C."/>
            <person name="Pinnaka A.K."/>
        </authorList>
    </citation>
    <scope>NUCLEOTIDE SEQUENCE [LARGE SCALE GENOMIC DNA]</scope>
    <source>
        <strain evidence="2">AK93</strain>
    </source>
</reference>
<dbReference type="RefSeq" id="WP_116303451.1">
    <property type="nucleotide sequence ID" value="NZ_NFZV01000022.1"/>
</dbReference>
<sequence>MNDDLSNLKRQTQPMPDFVSAALEERGLWEEYQQRPAYQRNDYLGWINRAKRQETKDKRLKQMLDELEQGGVYMSMKHAASRKS</sequence>
<evidence type="ECO:0000313" key="2">
    <source>
        <dbReference type="Proteomes" id="UP000256763"/>
    </source>
</evidence>